<reference evidence="14" key="1">
    <citation type="submission" date="2018-06" db="EMBL/GenBank/DDBJ databases">
        <authorList>
            <person name="Zhirakovskaya E."/>
        </authorList>
    </citation>
    <scope>NUCLEOTIDE SEQUENCE</scope>
</reference>
<dbReference type="InterPro" id="IPR014030">
    <property type="entry name" value="Ketoacyl_synth_N"/>
</dbReference>
<keyword evidence="3" id="KW-0536">Nodulation</keyword>
<keyword evidence="14" id="KW-0012">Acyltransferase</keyword>
<dbReference type="GO" id="GO:0006633">
    <property type="term" value="P:fatty acid biosynthetic process"/>
    <property type="evidence" value="ECO:0007669"/>
    <property type="project" value="InterPro"/>
</dbReference>
<keyword evidence="9" id="KW-0472">Membrane</keyword>
<dbReference type="SUPFAM" id="SSF53901">
    <property type="entry name" value="Thiolase-like"/>
    <property type="match status" value="2"/>
</dbReference>
<comment type="subcellular location">
    <subcellularLocation>
        <location evidence="1">Cell inner membrane</location>
    </subcellularLocation>
</comment>
<dbReference type="InterPro" id="IPR016039">
    <property type="entry name" value="Thiolase-like"/>
</dbReference>
<evidence type="ECO:0000256" key="5">
    <source>
        <dbReference type="ARBA" id="ARBA00022519"/>
    </source>
</evidence>
<evidence type="ECO:0000313" key="14">
    <source>
        <dbReference type="EMBL" id="VAW79230.1"/>
    </source>
</evidence>
<evidence type="ECO:0000259" key="13">
    <source>
        <dbReference type="PROSITE" id="PS52004"/>
    </source>
</evidence>
<evidence type="ECO:0000256" key="3">
    <source>
        <dbReference type="ARBA" id="ARBA00022458"/>
    </source>
</evidence>
<dbReference type="InterPro" id="IPR014031">
    <property type="entry name" value="Ketoacyl_synth_C"/>
</dbReference>
<keyword evidence="5" id="KW-0997">Cell inner membrane</keyword>
<dbReference type="PROSITE" id="PS00606">
    <property type="entry name" value="KS3_1"/>
    <property type="match status" value="1"/>
</dbReference>
<keyword evidence="8" id="KW-1133">Transmembrane helix</keyword>
<dbReference type="InterPro" id="IPR020841">
    <property type="entry name" value="PKS_Beta-ketoAc_synthase_dom"/>
</dbReference>
<dbReference type="InterPro" id="IPR018201">
    <property type="entry name" value="Ketoacyl_synth_AS"/>
</dbReference>
<dbReference type="Pfam" id="PF00109">
    <property type="entry name" value="ketoacyl-synt"/>
    <property type="match status" value="1"/>
</dbReference>
<evidence type="ECO:0000256" key="8">
    <source>
        <dbReference type="ARBA" id="ARBA00022989"/>
    </source>
</evidence>
<dbReference type="NCBIfam" id="NF005589">
    <property type="entry name" value="PRK07314.1"/>
    <property type="match status" value="1"/>
</dbReference>
<evidence type="ECO:0000256" key="12">
    <source>
        <dbReference type="ARBA" id="ARBA00041756"/>
    </source>
</evidence>
<sequence>MQERVVITGLGAICGPGHTAKQFWETLLNGTSAIAPLGTQWEGSKIRIGALVRDYDPAAHFASDKLPLLDRFSQFAVIAATEALMDAGLKSHSSATQHAAAIIGTGCGGKQTDEETYLHLYKNGRPRAHPLTIPKGMPSAAACQVSLNLGIGGPVFSVASACASGAHAIIQASLMIQSGLVDVALAGGSDTPFTYGLLKSWEALRVVSNDTCRPFSANRSGMVLGEGAGMLVLESESHALKRGGRIYAELAGFGMSSDSAHITRPDVNGIISAMQQALQRADISAESVSYVNAHGTGTAANDKTETEALHKTFGQHARSLAISSTKSMHGHALGASSALELIATTLAIHHQIAPPTANFTGADEDCDLDYIPNKARPLPINVAISNAFAFGGLNAVTVLKKPNL</sequence>
<dbReference type="GO" id="GO:0009877">
    <property type="term" value="P:nodulation"/>
    <property type="evidence" value="ECO:0007669"/>
    <property type="project" value="UniProtKB-KW"/>
</dbReference>
<keyword evidence="6 14" id="KW-0808">Transferase</keyword>
<organism evidence="14">
    <name type="scientific">hydrothermal vent metagenome</name>
    <dbReference type="NCBI Taxonomy" id="652676"/>
    <lineage>
        <taxon>unclassified sequences</taxon>
        <taxon>metagenomes</taxon>
        <taxon>ecological metagenomes</taxon>
    </lineage>
</organism>
<evidence type="ECO:0000256" key="4">
    <source>
        <dbReference type="ARBA" id="ARBA00022475"/>
    </source>
</evidence>
<accession>A0A3B0YR89</accession>
<evidence type="ECO:0000256" key="11">
    <source>
        <dbReference type="ARBA" id="ARBA00039445"/>
    </source>
</evidence>
<dbReference type="PANTHER" id="PTHR11712:SF352">
    <property type="entry name" value="3-OXOACYL-[ACYL-CARRIER-PROTEIN] SYNTHASE"/>
    <property type="match status" value="1"/>
</dbReference>
<dbReference type="Gene3D" id="3.40.47.10">
    <property type="match status" value="2"/>
</dbReference>
<feature type="domain" description="Ketosynthase family 3 (KS3)" evidence="13">
    <location>
        <begin position="2"/>
        <end position="401"/>
    </location>
</feature>
<comment type="function">
    <text evidence="10">Proposed to synthesize NOD factor fatty acyl chain. Involved in the synthesis of a highly unsaturated fatty acid moiety, which forms part of a lipo-oligosaccharide that is responsible for host specificity.</text>
</comment>
<dbReference type="AlphaFoldDB" id="A0A3B0YR89"/>
<evidence type="ECO:0000256" key="10">
    <source>
        <dbReference type="ARBA" id="ARBA00037576"/>
    </source>
</evidence>
<dbReference type="GO" id="GO:0004315">
    <property type="term" value="F:3-oxoacyl-[acyl-carrier-protein] synthase activity"/>
    <property type="evidence" value="ECO:0007669"/>
    <property type="project" value="InterPro"/>
</dbReference>
<dbReference type="SMART" id="SM00825">
    <property type="entry name" value="PKS_KS"/>
    <property type="match status" value="1"/>
</dbReference>
<dbReference type="EMBL" id="UOFM01000298">
    <property type="protein sequence ID" value="VAW79230.1"/>
    <property type="molecule type" value="Genomic_DNA"/>
</dbReference>
<evidence type="ECO:0000256" key="9">
    <source>
        <dbReference type="ARBA" id="ARBA00023136"/>
    </source>
</evidence>
<dbReference type="GO" id="GO:0005886">
    <property type="term" value="C:plasma membrane"/>
    <property type="evidence" value="ECO:0007669"/>
    <property type="project" value="UniProtKB-SubCell"/>
</dbReference>
<dbReference type="CDD" id="cd00834">
    <property type="entry name" value="KAS_I_II"/>
    <property type="match status" value="1"/>
</dbReference>
<evidence type="ECO:0000256" key="2">
    <source>
        <dbReference type="ARBA" id="ARBA00008467"/>
    </source>
</evidence>
<dbReference type="Pfam" id="PF02801">
    <property type="entry name" value="Ketoacyl-synt_C"/>
    <property type="match status" value="1"/>
</dbReference>
<proteinExistence type="inferred from homology"/>
<dbReference type="PROSITE" id="PS52004">
    <property type="entry name" value="KS3_2"/>
    <property type="match status" value="1"/>
</dbReference>
<evidence type="ECO:0000256" key="1">
    <source>
        <dbReference type="ARBA" id="ARBA00004533"/>
    </source>
</evidence>
<comment type="similarity">
    <text evidence="2">Belongs to the thiolase-like superfamily. Beta-ketoacyl-ACP synthases family.</text>
</comment>
<gene>
    <name evidence="14" type="ORF">MNBD_GAMMA14-1595</name>
</gene>
<keyword evidence="7" id="KW-0812">Transmembrane</keyword>
<keyword evidence="4" id="KW-1003">Cell membrane</keyword>
<name>A0A3B0YR89_9ZZZZ</name>
<evidence type="ECO:0000256" key="6">
    <source>
        <dbReference type="ARBA" id="ARBA00022679"/>
    </source>
</evidence>
<dbReference type="PANTHER" id="PTHR11712">
    <property type="entry name" value="POLYKETIDE SYNTHASE-RELATED"/>
    <property type="match status" value="1"/>
</dbReference>
<evidence type="ECO:0000256" key="7">
    <source>
        <dbReference type="ARBA" id="ARBA00022692"/>
    </source>
</evidence>
<dbReference type="InterPro" id="IPR000794">
    <property type="entry name" value="Beta-ketoacyl_synthase"/>
</dbReference>
<protein>
    <recommendedName>
        <fullName evidence="11">Nodulation protein E</fullName>
    </recommendedName>
    <alternativeName>
        <fullName evidence="12">Host-specificity of nodulation protein B</fullName>
    </alternativeName>
</protein>